<dbReference type="Pfam" id="PF16879">
    <property type="entry name" value="Sin3a_C"/>
    <property type="match status" value="1"/>
</dbReference>
<gene>
    <name evidence="2" type="ORF">RIMI_LOCUS11312100</name>
</gene>
<reference evidence="2" key="1">
    <citation type="submission" date="2023-07" db="EMBL/GenBank/DDBJ databases">
        <authorList>
            <person name="Stuckert A."/>
        </authorList>
    </citation>
    <scope>NUCLEOTIDE SEQUENCE</scope>
</reference>
<evidence type="ECO:0000313" key="2">
    <source>
        <dbReference type="EMBL" id="CAJ0946501.1"/>
    </source>
</evidence>
<organism evidence="2 3">
    <name type="scientific">Ranitomeya imitator</name>
    <name type="common">mimic poison frog</name>
    <dbReference type="NCBI Taxonomy" id="111125"/>
    <lineage>
        <taxon>Eukaryota</taxon>
        <taxon>Metazoa</taxon>
        <taxon>Chordata</taxon>
        <taxon>Craniata</taxon>
        <taxon>Vertebrata</taxon>
        <taxon>Euteleostomi</taxon>
        <taxon>Amphibia</taxon>
        <taxon>Batrachia</taxon>
        <taxon>Anura</taxon>
        <taxon>Neobatrachia</taxon>
        <taxon>Hyloidea</taxon>
        <taxon>Dendrobatidae</taxon>
        <taxon>Dendrobatinae</taxon>
        <taxon>Ranitomeya</taxon>
    </lineage>
</organism>
<accession>A0ABN9LRK6</accession>
<keyword evidence="3" id="KW-1185">Reference proteome</keyword>
<comment type="caution">
    <text evidence="2">The sequence shown here is derived from an EMBL/GenBank/DDBJ whole genome shotgun (WGS) entry which is preliminary data.</text>
</comment>
<dbReference type="InterPro" id="IPR031693">
    <property type="entry name" value="Sin3_C"/>
</dbReference>
<evidence type="ECO:0000259" key="1">
    <source>
        <dbReference type="Pfam" id="PF16879"/>
    </source>
</evidence>
<protein>
    <recommendedName>
        <fullName evidence="1">Sin3 C-terminal domain-containing protein</fullName>
    </recommendedName>
</protein>
<dbReference type="EMBL" id="CAUEEQ010025425">
    <property type="protein sequence ID" value="CAJ0946501.1"/>
    <property type="molecule type" value="Genomic_DNA"/>
</dbReference>
<proteinExistence type="predicted"/>
<evidence type="ECO:0000313" key="3">
    <source>
        <dbReference type="Proteomes" id="UP001176940"/>
    </source>
</evidence>
<sequence>MTIELLDTEDAQTEDPAEVQHLSNYVEQFINVDDQNGQSEGFLLKPVFLQRNIRHFQRWQCRTMRMMKDEVKSSWKRLMGVESASNMDCRFRLNSHKMMFIVNSEDYMYRWGTLTRAKEFQPMVFQKHHEKFAVWHNNWLQENVSPRAAELAQDWLTGEDDEEMVPCKTVCEVSEVHGMTVTRYRVQYTRRASSP</sequence>
<dbReference type="Proteomes" id="UP001176940">
    <property type="component" value="Unassembled WGS sequence"/>
</dbReference>
<feature type="domain" description="Sin3 C-terminal" evidence="1">
    <location>
        <begin position="1"/>
        <end position="108"/>
    </location>
</feature>
<name>A0ABN9LRK6_9NEOB</name>